<dbReference type="AlphaFoldDB" id="A0A835EJ63"/>
<name>A0A835EJ63_9POAL</name>
<feature type="compositionally biased region" description="Basic and acidic residues" evidence="1">
    <location>
        <begin position="430"/>
        <end position="456"/>
    </location>
</feature>
<feature type="region of interest" description="Disordered" evidence="1">
    <location>
        <begin position="395"/>
        <end position="474"/>
    </location>
</feature>
<evidence type="ECO:0000313" key="3">
    <source>
        <dbReference type="Proteomes" id="UP000636709"/>
    </source>
</evidence>
<evidence type="ECO:0000313" key="2">
    <source>
        <dbReference type="EMBL" id="KAF8689976.1"/>
    </source>
</evidence>
<keyword evidence="3" id="KW-1185">Reference proteome</keyword>
<reference evidence="2" key="1">
    <citation type="submission" date="2020-07" db="EMBL/GenBank/DDBJ databases">
        <title>Genome sequence and genetic diversity analysis of an under-domesticated orphan crop, white fonio (Digitaria exilis).</title>
        <authorList>
            <person name="Bennetzen J.L."/>
            <person name="Chen S."/>
            <person name="Ma X."/>
            <person name="Wang X."/>
            <person name="Yssel A.E.J."/>
            <person name="Chaluvadi S.R."/>
            <person name="Johnson M."/>
            <person name="Gangashetty P."/>
            <person name="Hamidou F."/>
            <person name="Sanogo M.D."/>
            <person name="Zwaenepoel A."/>
            <person name="Wallace J."/>
            <person name="Van De Peer Y."/>
            <person name="Van Deynze A."/>
        </authorList>
    </citation>
    <scope>NUCLEOTIDE SEQUENCE</scope>
    <source>
        <tissue evidence="2">Leaves</tissue>
    </source>
</reference>
<comment type="caution">
    <text evidence="2">The sequence shown here is derived from an EMBL/GenBank/DDBJ whole genome shotgun (WGS) entry which is preliminary data.</text>
</comment>
<feature type="region of interest" description="Disordered" evidence="1">
    <location>
        <begin position="119"/>
        <end position="146"/>
    </location>
</feature>
<accession>A0A835EJ63</accession>
<feature type="compositionally biased region" description="Basic and acidic residues" evidence="1">
    <location>
        <begin position="536"/>
        <end position="549"/>
    </location>
</feature>
<dbReference type="EMBL" id="JACEFO010001996">
    <property type="protein sequence ID" value="KAF8689976.1"/>
    <property type="molecule type" value="Genomic_DNA"/>
</dbReference>
<dbReference type="Proteomes" id="UP000636709">
    <property type="component" value="Unassembled WGS sequence"/>
</dbReference>
<proteinExistence type="predicted"/>
<evidence type="ECO:0000256" key="1">
    <source>
        <dbReference type="SAM" id="MobiDB-lite"/>
    </source>
</evidence>
<feature type="compositionally biased region" description="Basic and acidic residues" evidence="1">
    <location>
        <begin position="579"/>
        <end position="592"/>
    </location>
</feature>
<gene>
    <name evidence="2" type="ORF">HU200_041611</name>
</gene>
<sequence length="608" mass="65861">MLPFYDTGHTILIVMLPCSNLSGRHLRLAASLIPSRSRRPVRAVFTGHCPILANHSPSNGLSLLPRMSDTTDRIADRRHASPCAAMSSPAAPIEHDPRVSTMMITDDIGGTIFVNEVQPKPTFPRHDYGRSSPIRNTSRSGVPAMRRLPPASLSRVHADRCTTPLACSMPSERCLELSAMDLGTDIGIAELGAMHSGVDLPTTHGSETCYLGAMNHGADPLGPKMKRLLQILNALLAHAPSRLRRRSLRRRWEQGEILVLPSLEMGVTEPVNPDRPSRARAPPRSGLCMGPLALELQAVALVLLLSRLAPASSQRQQQQQPPPLAQPGCRDRCGNITIPYPFGIGAGCYRNDSVGGFELDAHSPPRLTIVGFSSIQLADLSLAAGEARAFLDRRHSPAHGCGPNDVKAATTSPFPSTETQKVVNSPASRESNRGEPLDGDARDLVARTSGERDPKGARRARKRAPRAATGKGAGHKMAAPYILRGRAMSCRRRWDMRSCRRLGTGEEPLTGMRASWTHACPAGGHTPATRDAAARHEKMRSKKGEEKSGGEAGRAHGPMWRPGRMRGWWCLAMPRAVLSRERSAEPSRHEPSRALTSALSHESSRAGE</sequence>
<feature type="compositionally biased region" description="Polar residues" evidence="1">
    <location>
        <begin position="409"/>
        <end position="429"/>
    </location>
</feature>
<organism evidence="2 3">
    <name type="scientific">Digitaria exilis</name>
    <dbReference type="NCBI Taxonomy" id="1010633"/>
    <lineage>
        <taxon>Eukaryota</taxon>
        <taxon>Viridiplantae</taxon>
        <taxon>Streptophyta</taxon>
        <taxon>Embryophyta</taxon>
        <taxon>Tracheophyta</taxon>
        <taxon>Spermatophyta</taxon>
        <taxon>Magnoliopsida</taxon>
        <taxon>Liliopsida</taxon>
        <taxon>Poales</taxon>
        <taxon>Poaceae</taxon>
        <taxon>PACMAD clade</taxon>
        <taxon>Panicoideae</taxon>
        <taxon>Panicodae</taxon>
        <taxon>Paniceae</taxon>
        <taxon>Anthephorinae</taxon>
        <taxon>Digitaria</taxon>
    </lineage>
</organism>
<feature type="region of interest" description="Disordered" evidence="1">
    <location>
        <begin position="536"/>
        <end position="559"/>
    </location>
</feature>
<dbReference type="PANTHER" id="PTHR33491">
    <property type="entry name" value="OSJNBA0016N04.9 PROTEIN"/>
    <property type="match status" value="1"/>
</dbReference>
<feature type="region of interest" description="Disordered" evidence="1">
    <location>
        <begin position="579"/>
        <end position="608"/>
    </location>
</feature>
<protein>
    <submittedName>
        <fullName evidence="2">Uncharacterized protein</fullName>
    </submittedName>
</protein>